<evidence type="ECO:0000256" key="1">
    <source>
        <dbReference type="SAM" id="Phobius"/>
    </source>
</evidence>
<feature type="transmembrane region" description="Helical" evidence="1">
    <location>
        <begin position="45"/>
        <end position="67"/>
    </location>
</feature>
<comment type="caution">
    <text evidence="2">The sequence shown here is derived from an EMBL/GenBank/DDBJ whole genome shotgun (WGS) entry which is preliminary data.</text>
</comment>
<keyword evidence="1" id="KW-1133">Transmembrane helix</keyword>
<dbReference type="Proteomes" id="UP000283633">
    <property type="component" value="Unassembled WGS sequence"/>
</dbReference>
<keyword evidence="1" id="KW-0472">Membrane</keyword>
<sequence>MSFYMKLPRNRAEFALFMAIVSILSVNTIAPLITCFETGFSLTTWKHTLGVMPGIWLVVVLLVLITHQPASKLTAKLISKEDSFRAHMIVNCLINVVMMSVILTVVATWIGTGQVSLLPIEQFFFKWPRNFSISFFVELCFAQPIARFVIYKKHLHFDHE</sequence>
<keyword evidence="3" id="KW-1185">Reference proteome</keyword>
<dbReference type="OrthoDB" id="7062363at2"/>
<dbReference type="AlphaFoldDB" id="A0A3R8LIU0"/>
<dbReference type="RefSeq" id="WP_125073057.1">
    <property type="nucleotide sequence ID" value="NZ_QWZQ01000044.1"/>
</dbReference>
<keyword evidence="1" id="KW-0812">Transmembrane</keyword>
<feature type="transmembrane region" description="Helical" evidence="1">
    <location>
        <begin position="12"/>
        <end position="33"/>
    </location>
</feature>
<evidence type="ECO:0008006" key="4">
    <source>
        <dbReference type="Google" id="ProtNLM"/>
    </source>
</evidence>
<reference evidence="2 3" key="1">
    <citation type="submission" date="2018-08" db="EMBL/GenBank/DDBJ databases">
        <title>Genome Lactobacillus garii FI11369.</title>
        <authorList>
            <person name="Diaz M."/>
            <person name="Narbad A."/>
        </authorList>
    </citation>
    <scope>NUCLEOTIDE SEQUENCE [LARGE SCALE GENOMIC DNA]</scope>
    <source>
        <strain evidence="2 3">FI11369</strain>
    </source>
</reference>
<evidence type="ECO:0000313" key="2">
    <source>
        <dbReference type="EMBL" id="RRK09665.1"/>
    </source>
</evidence>
<accession>A0A3R8LIU0</accession>
<name>A0A3R8LIU0_9LACO</name>
<feature type="transmembrane region" description="Helical" evidence="1">
    <location>
        <begin position="131"/>
        <end position="150"/>
    </location>
</feature>
<proteinExistence type="predicted"/>
<evidence type="ECO:0000313" key="3">
    <source>
        <dbReference type="Proteomes" id="UP000283633"/>
    </source>
</evidence>
<gene>
    <name evidence="2" type="ORF">D1831_11455</name>
</gene>
<protein>
    <recommendedName>
        <fullName evidence="4">DUF2798 domain-containing protein</fullName>
    </recommendedName>
</protein>
<dbReference type="EMBL" id="QWZQ01000044">
    <property type="protein sequence ID" value="RRK09665.1"/>
    <property type="molecule type" value="Genomic_DNA"/>
</dbReference>
<feature type="transmembrane region" description="Helical" evidence="1">
    <location>
        <begin position="88"/>
        <end position="111"/>
    </location>
</feature>
<organism evidence="2 3">
    <name type="scientific">Lactiplantibacillus garii</name>
    <dbReference type="NCBI Taxonomy" id="2306423"/>
    <lineage>
        <taxon>Bacteria</taxon>
        <taxon>Bacillati</taxon>
        <taxon>Bacillota</taxon>
        <taxon>Bacilli</taxon>
        <taxon>Lactobacillales</taxon>
        <taxon>Lactobacillaceae</taxon>
        <taxon>Lactiplantibacillus</taxon>
    </lineage>
</organism>